<evidence type="ECO:0000313" key="9">
    <source>
        <dbReference type="Proteomes" id="UP000887563"/>
    </source>
</evidence>
<dbReference type="Pfam" id="PF01034">
    <property type="entry name" value="Syndecan"/>
    <property type="match status" value="1"/>
</dbReference>
<evidence type="ECO:0000256" key="3">
    <source>
        <dbReference type="ARBA" id="ARBA00022989"/>
    </source>
</evidence>
<feature type="chain" id="PRO_5038080860" evidence="7">
    <location>
        <begin position="28"/>
        <end position="475"/>
    </location>
</feature>
<protein>
    <submittedName>
        <fullName evidence="10">Syndecan/Neurexin domain-containing protein</fullName>
    </submittedName>
</protein>
<feature type="domain" description="Syndecan/Neurexin" evidence="8">
    <location>
        <begin position="236"/>
        <end position="273"/>
    </location>
</feature>
<keyword evidence="9" id="KW-1185">Reference proteome</keyword>
<organism evidence="9 10">
    <name type="scientific">Meloidogyne incognita</name>
    <name type="common">Southern root-knot nematode worm</name>
    <name type="synonym">Oxyuris incognita</name>
    <dbReference type="NCBI Taxonomy" id="6306"/>
    <lineage>
        <taxon>Eukaryota</taxon>
        <taxon>Metazoa</taxon>
        <taxon>Ecdysozoa</taxon>
        <taxon>Nematoda</taxon>
        <taxon>Chromadorea</taxon>
        <taxon>Rhabditida</taxon>
        <taxon>Tylenchina</taxon>
        <taxon>Tylenchomorpha</taxon>
        <taxon>Tylenchoidea</taxon>
        <taxon>Meloidogynidae</taxon>
        <taxon>Meloidogyninae</taxon>
        <taxon>Meloidogyne</taxon>
        <taxon>Meloidogyne incognita group</taxon>
    </lineage>
</organism>
<feature type="compositionally biased region" description="Acidic residues" evidence="5">
    <location>
        <begin position="70"/>
        <end position="81"/>
    </location>
</feature>
<evidence type="ECO:0000313" key="10">
    <source>
        <dbReference type="WBParaSite" id="Minc3s00191g07177"/>
    </source>
</evidence>
<keyword evidence="2 6" id="KW-0812">Transmembrane</keyword>
<keyword evidence="3 6" id="KW-1133">Transmembrane helix</keyword>
<proteinExistence type="predicted"/>
<feature type="region of interest" description="Disordered" evidence="5">
    <location>
        <begin position="49"/>
        <end position="99"/>
    </location>
</feature>
<evidence type="ECO:0000256" key="4">
    <source>
        <dbReference type="ARBA" id="ARBA00023136"/>
    </source>
</evidence>
<evidence type="ECO:0000256" key="6">
    <source>
        <dbReference type="SAM" id="Phobius"/>
    </source>
</evidence>
<feature type="transmembrane region" description="Helical" evidence="6">
    <location>
        <begin position="238"/>
        <end position="262"/>
    </location>
</feature>
<evidence type="ECO:0000256" key="2">
    <source>
        <dbReference type="ARBA" id="ARBA00022692"/>
    </source>
</evidence>
<evidence type="ECO:0000256" key="1">
    <source>
        <dbReference type="ARBA" id="ARBA00004479"/>
    </source>
</evidence>
<evidence type="ECO:0000259" key="8">
    <source>
        <dbReference type="Pfam" id="PF01034"/>
    </source>
</evidence>
<dbReference type="WBParaSite" id="Minc3s00191g07177">
    <property type="protein sequence ID" value="Minc3s00191g07177"/>
    <property type="gene ID" value="Minc3s00191g07177"/>
</dbReference>
<keyword evidence="4 6" id="KW-0472">Membrane</keyword>
<dbReference type="InterPro" id="IPR027789">
    <property type="entry name" value="Syndecan/Neurexin_dom"/>
</dbReference>
<evidence type="ECO:0000256" key="7">
    <source>
        <dbReference type="SAM" id="SignalP"/>
    </source>
</evidence>
<accession>A0A914KZF6</accession>
<keyword evidence="7" id="KW-0732">Signal</keyword>
<dbReference type="GO" id="GO:0016020">
    <property type="term" value="C:membrane"/>
    <property type="evidence" value="ECO:0007669"/>
    <property type="project" value="UniProtKB-SubCell"/>
</dbReference>
<sequence>MLAFFEGSSIISFRILSFLLLFTLTTCQSNNQNFPTSVANQVDSRLDEVEPLSIPQRSSQDDFEGSGVNPDDEDGDVDEGSGDGIEGSGSPPIDDNAQIDTQTNINNIEEIRKGNIELTGVPVFTKTNGTSTESDSSSRTFKPATKTEQPLFSDTRVNITKESTPTSTTIVKTKEIKTNFVPPIPTTTKRPTTTSTIKTTPKTTVSSTKSTKLPKQKMPPPPFIVDPTGTLEQLKPGVFALIVGGAVVFVLLIILVITYIFYRIRKKDETSFKENFCYFRYGNIRLGIKARTSGAAFAVGIGSFVAYKMLCRLIKSNSIWTALEQLSPTEEQKHDQKASVSTNNEAIILAEGFYAVRLGGENELLRRLDEFLSASTASKADETERKPHVAVVQVRQANALKRLFRRNQHLQGIASMDQQINLNNNREENTIASRGDIVRYGSDALIGKRRRELTNENDEDNGGNLRHFLKIVEKI</sequence>
<dbReference type="Proteomes" id="UP000887563">
    <property type="component" value="Unplaced"/>
</dbReference>
<name>A0A914KZF6_MELIC</name>
<feature type="compositionally biased region" description="Low complexity" evidence="5">
    <location>
        <begin position="186"/>
        <end position="213"/>
    </location>
</feature>
<feature type="signal peptide" evidence="7">
    <location>
        <begin position="1"/>
        <end position="27"/>
    </location>
</feature>
<reference evidence="10" key="1">
    <citation type="submission" date="2022-11" db="UniProtKB">
        <authorList>
            <consortium name="WormBaseParasite"/>
        </authorList>
    </citation>
    <scope>IDENTIFICATION</scope>
</reference>
<feature type="region of interest" description="Disordered" evidence="5">
    <location>
        <begin position="181"/>
        <end position="221"/>
    </location>
</feature>
<dbReference type="AlphaFoldDB" id="A0A914KZF6"/>
<comment type="subcellular location">
    <subcellularLocation>
        <location evidence="1">Membrane</location>
        <topology evidence="1">Single-pass type I membrane protein</topology>
    </subcellularLocation>
</comment>
<feature type="compositionally biased region" description="Polar residues" evidence="5">
    <location>
        <begin position="125"/>
        <end position="147"/>
    </location>
</feature>
<evidence type="ECO:0000256" key="5">
    <source>
        <dbReference type="SAM" id="MobiDB-lite"/>
    </source>
</evidence>
<feature type="region of interest" description="Disordered" evidence="5">
    <location>
        <begin position="124"/>
        <end position="147"/>
    </location>
</feature>